<dbReference type="HOGENOM" id="CLU_651642_0_0_7"/>
<comment type="caution">
    <text evidence="2">The sequence shown here is derived from an EMBL/GenBank/DDBJ whole genome shotgun (WGS) entry which is preliminary data.</text>
</comment>
<feature type="transmembrane region" description="Helical" evidence="1">
    <location>
        <begin position="130"/>
        <end position="148"/>
    </location>
</feature>
<keyword evidence="1" id="KW-0472">Membrane</keyword>
<dbReference type="Proteomes" id="UP000019141">
    <property type="component" value="Unassembled WGS sequence"/>
</dbReference>
<keyword evidence="1" id="KW-1133">Transmembrane helix</keyword>
<feature type="transmembrane region" description="Helical" evidence="1">
    <location>
        <begin position="178"/>
        <end position="198"/>
    </location>
</feature>
<feature type="transmembrane region" description="Helical" evidence="1">
    <location>
        <begin position="154"/>
        <end position="171"/>
    </location>
</feature>
<name>W4LKP4_ENTF1</name>
<dbReference type="AlphaFoldDB" id="W4LKP4"/>
<keyword evidence="1" id="KW-0812">Transmembrane</keyword>
<evidence type="ECO:0000313" key="3">
    <source>
        <dbReference type="Proteomes" id="UP000019141"/>
    </source>
</evidence>
<evidence type="ECO:0000313" key="2">
    <source>
        <dbReference type="EMBL" id="ETW97911.1"/>
    </source>
</evidence>
<sequence>MGAQLKKNALVVAGLLGVHLTLSFIMSLMARSPYMSGFHNGQGLWRFAGDSSRYHADALRLLELFHQGQVYEGLTRGRWWHTKWVALSYMLFGADPLSFAVINAIIWVMSIICVYKIVLHILPERRHVPMICAAMFGFWPSYLLHTTQLLKEPFFVFGVLLVVWGWTGLLAGHRRLSLVMYVVLGILLAYLNRAHSMLPLTGVSVIAVCLMGYRARGSLVYALVTMALVISLAAVHKTRFDDLNMEHLYHLTRTDASNQNHDKLSRWIDAKVYMLTAARFTFTLGYRGAKSNIDEHVTFRSLPDIIQYMPKALLVGYFAPFPAHWFERGATVGYIGRALAGFEMVGWYVLFIGSVSFFVQGTVPLRLRIWLLVYTISLVMISALMISNVGALYRMRYVYLLPMMIGGVEGWARCRVQKALW</sequence>
<feature type="transmembrane region" description="Helical" evidence="1">
    <location>
        <begin position="369"/>
        <end position="393"/>
    </location>
</feature>
<keyword evidence="3" id="KW-1185">Reference proteome</keyword>
<feature type="transmembrane region" description="Helical" evidence="1">
    <location>
        <begin position="9"/>
        <end position="30"/>
    </location>
</feature>
<proteinExistence type="predicted"/>
<dbReference type="EMBL" id="AZHW01000606">
    <property type="protein sequence ID" value="ETW97911.1"/>
    <property type="molecule type" value="Genomic_DNA"/>
</dbReference>
<protein>
    <recommendedName>
        <fullName evidence="4">Glycosyltransferase RgtA/B/C/D-like domain-containing protein</fullName>
    </recommendedName>
</protein>
<evidence type="ECO:0000256" key="1">
    <source>
        <dbReference type="SAM" id="Phobius"/>
    </source>
</evidence>
<organism evidence="2 3">
    <name type="scientific">Entotheonella factor</name>
    <dbReference type="NCBI Taxonomy" id="1429438"/>
    <lineage>
        <taxon>Bacteria</taxon>
        <taxon>Pseudomonadati</taxon>
        <taxon>Nitrospinota/Tectimicrobiota group</taxon>
        <taxon>Candidatus Tectimicrobiota</taxon>
        <taxon>Candidatus Entotheonellia</taxon>
        <taxon>Candidatus Entotheonellales</taxon>
        <taxon>Candidatus Entotheonellaceae</taxon>
        <taxon>Candidatus Entotheonella</taxon>
    </lineage>
</organism>
<feature type="transmembrane region" description="Helical" evidence="1">
    <location>
        <begin position="345"/>
        <end position="363"/>
    </location>
</feature>
<reference evidence="2 3" key="1">
    <citation type="journal article" date="2014" name="Nature">
        <title>An environmental bacterial taxon with a large and distinct metabolic repertoire.</title>
        <authorList>
            <person name="Wilson M.C."/>
            <person name="Mori T."/>
            <person name="Ruckert C."/>
            <person name="Uria A.R."/>
            <person name="Helf M.J."/>
            <person name="Takada K."/>
            <person name="Gernert C."/>
            <person name="Steffens U.A."/>
            <person name="Heycke N."/>
            <person name="Schmitt S."/>
            <person name="Rinke C."/>
            <person name="Helfrich E.J."/>
            <person name="Brachmann A.O."/>
            <person name="Gurgui C."/>
            <person name="Wakimoto T."/>
            <person name="Kracht M."/>
            <person name="Crusemann M."/>
            <person name="Hentschel U."/>
            <person name="Abe I."/>
            <person name="Matsunaga S."/>
            <person name="Kalinowski J."/>
            <person name="Takeyama H."/>
            <person name="Piel J."/>
        </authorList>
    </citation>
    <scope>NUCLEOTIDE SEQUENCE [LARGE SCALE GENOMIC DNA]</scope>
    <source>
        <strain evidence="3">TSY1</strain>
    </source>
</reference>
<feature type="transmembrane region" description="Helical" evidence="1">
    <location>
        <begin position="218"/>
        <end position="235"/>
    </location>
</feature>
<gene>
    <name evidence="2" type="ORF">ETSY1_20915</name>
</gene>
<feature type="transmembrane region" description="Helical" evidence="1">
    <location>
        <begin position="97"/>
        <end position="118"/>
    </location>
</feature>
<evidence type="ECO:0008006" key="4">
    <source>
        <dbReference type="Google" id="ProtNLM"/>
    </source>
</evidence>
<accession>W4LKP4</accession>